<organism evidence="2">
    <name type="scientific">Aphanomyces astaci</name>
    <name type="common">Crayfish plague agent</name>
    <dbReference type="NCBI Taxonomy" id="112090"/>
    <lineage>
        <taxon>Eukaryota</taxon>
        <taxon>Sar</taxon>
        <taxon>Stramenopiles</taxon>
        <taxon>Oomycota</taxon>
        <taxon>Saprolegniomycetes</taxon>
        <taxon>Saprolegniales</taxon>
        <taxon>Verrucalvaceae</taxon>
        <taxon>Aphanomyces</taxon>
    </lineage>
</organism>
<reference evidence="2" key="1">
    <citation type="submission" date="2013-12" db="EMBL/GenBank/DDBJ databases">
        <title>The Genome Sequence of Aphanomyces astaci APO3.</title>
        <authorList>
            <consortium name="The Broad Institute Genomics Platform"/>
            <person name="Russ C."/>
            <person name="Tyler B."/>
            <person name="van West P."/>
            <person name="Dieguez-Uribeondo J."/>
            <person name="Young S.K."/>
            <person name="Zeng Q."/>
            <person name="Gargeya S."/>
            <person name="Fitzgerald M."/>
            <person name="Abouelleil A."/>
            <person name="Alvarado L."/>
            <person name="Chapman S.B."/>
            <person name="Gainer-Dewar J."/>
            <person name="Goldberg J."/>
            <person name="Griggs A."/>
            <person name="Gujja S."/>
            <person name="Hansen M."/>
            <person name="Howarth C."/>
            <person name="Imamovic A."/>
            <person name="Ireland A."/>
            <person name="Larimer J."/>
            <person name="McCowan C."/>
            <person name="Murphy C."/>
            <person name="Pearson M."/>
            <person name="Poon T.W."/>
            <person name="Priest M."/>
            <person name="Roberts A."/>
            <person name="Saif S."/>
            <person name="Shea T."/>
            <person name="Sykes S."/>
            <person name="Wortman J."/>
            <person name="Nusbaum C."/>
            <person name="Birren B."/>
        </authorList>
    </citation>
    <scope>NUCLEOTIDE SEQUENCE [LARGE SCALE GENOMIC DNA]</scope>
    <source>
        <strain evidence="2">APO3</strain>
    </source>
</reference>
<feature type="transmembrane region" description="Helical" evidence="1">
    <location>
        <begin position="28"/>
        <end position="47"/>
    </location>
</feature>
<protein>
    <submittedName>
        <fullName evidence="2">Uncharacterized protein</fullName>
    </submittedName>
</protein>
<dbReference type="InterPro" id="IPR036259">
    <property type="entry name" value="MFS_trans_sf"/>
</dbReference>
<proteinExistence type="predicted"/>
<dbReference type="EMBL" id="KI913120">
    <property type="protein sequence ID" value="ETV83426.1"/>
    <property type="molecule type" value="Genomic_DNA"/>
</dbReference>
<evidence type="ECO:0000256" key="1">
    <source>
        <dbReference type="SAM" id="Phobius"/>
    </source>
</evidence>
<keyword evidence="1" id="KW-1133">Transmembrane helix</keyword>
<dbReference type="Gene3D" id="1.20.1250.20">
    <property type="entry name" value="MFS general substrate transporter like domains"/>
    <property type="match status" value="1"/>
</dbReference>
<keyword evidence="1" id="KW-0472">Membrane</keyword>
<evidence type="ECO:0000313" key="2">
    <source>
        <dbReference type="EMBL" id="ETV83426.1"/>
    </source>
</evidence>
<dbReference type="GeneID" id="20806149"/>
<gene>
    <name evidence="2" type="ORF">H257_04153</name>
</gene>
<dbReference type="AlphaFoldDB" id="W4GVT0"/>
<name>W4GVT0_APHAT</name>
<feature type="transmembrane region" description="Helical" evidence="1">
    <location>
        <begin position="101"/>
        <end position="122"/>
    </location>
</feature>
<feature type="transmembrane region" description="Helical" evidence="1">
    <location>
        <begin position="219"/>
        <end position="239"/>
    </location>
</feature>
<feature type="transmembrane region" description="Helical" evidence="1">
    <location>
        <begin position="128"/>
        <end position="145"/>
    </location>
</feature>
<dbReference type="OrthoDB" id="63849at2759"/>
<dbReference type="VEuPathDB" id="FungiDB:H257_04153"/>
<keyword evidence="1" id="KW-0812">Transmembrane</keyword>
<dbReference type="SUPFAM" id="SSF103473">
    <property type="entry name" value="MFS general substrate transporter"/>
    <property type="match status" value="1"/>
</dbReference>
<sequence>MSDNNTQETDALVDSASSPHIPIRRPHVLCTVASFVLVLNCVDYTTYVGVSQAFKNFLEGRLGYSKVAASALRSTWTSFYDIVLLYEAYVGDERCGTYKTIVVFSVWYASCALLSLAAHLYLLEHHVSLANICFLVALFGGIGLSNRAYDPNPVTFGADQLSSDKLTTTTNVVHAYFSTLSTSVSLCPELAWIVGGFYLFLQSFCLNVLALVLDPSSAARTSAAAAICVVCGVCCWIAMARDPCYLDAHPELSVPVIADLKEVLRVLPFASSFVIWQWQTRTSNPRAVMRFALGSRAQCRQRKFPG</sequence>
<dbReference type="RefSeq" id="XP_009826856.1">
    <property type="nucleotide sequence ID" value="XM_009828554.1"/>
</dbReference>
<feature type="transmembrane region" description="Helical" evidence="1">
    <location>
        <begin position="190"/>
        <end position="213"/>
    </location>
</feature>
<accession>W4GVT0</accession>